<gene>
    <name evidence="2" type="ORF">GCM10007913_26950</name>
</gene>
<reference evidence="2" key="1">
    <citation type="journal article" date="2014" name="Int. J. Syst. Evol. Microbiol.">
        <title>Complete genome of a new Firmicutes species belonging to the dominant human colonic microbiota ('Ruminococcus bicirculans') reveals two chromosomes and a selective capacity to utilize plant glucans.</title>
        <authorList>
            <consortium name="NISC Comparative Sequencing Program"/>
            <person name="Wegmann U."/>
            <person name="Louis P."/>
            <person name="Goesmann A."/>
            <person name="Henrissat B."/>
            <person name="Duncan S.H."/>
            <person name="Flint H.J."/>
        </authorList>
    </citation>
    <scope>NUCLEOTIDE SEQUENCE</scope>
    <source>
        <strain evidence="2">NBRC 103855</strain>
    </source>
</reference>
<feature type="signal peptide" evidence="1">
    <location>
        <begin position="1"/>
        <end position="26"/>
    </location>
</feature>
<protein>
    <submittedName>
        <fullName evidence="2">Uncharacterized protein</fullName>
    </submittedName>
</protein>
<keyword evidence="3" id="KW-1185">Reference proteome</keyword>
<evidence type="ECO:0000256" key="1">
    <source>
        <dbReference type="SAM" id="SignalP"/>
    </source>
</evidence>
<keyword evidence="1" id="KW-0732">Signal</keyword>
<dbReference type="Proteomes" id="UP001161406">
    <property type="component" value="Unassembled WGS sequence"/>
</dbReference>
<evidence type="ECO:0000313" key="3">
    <source>
        <dbReference type="Proteomes" id="UP001161406"/>
    </source>
</evidence>
<comment type="caution">
    <text evidence="2">The sequence shown here is derived from an EMBL/GenBank/DDBJ whole genome shotgun (WGS) entry which is preliminary data.</text>
</comment>
<organism evidence="2 3">
    <name type="scientific">Devosia yakushimensis</name>
    <dbReference type="NCBI Taxonomy" id="470028"/>
    <lineage>
        <taxon>Bacteria</taxon>
        <taxon>Pseudomonadati</taxon>
        <taxon>Pseudomonadota</taxon>
        <taxon>Alphaproteobacteria</taxon>
        <taxon>Hyphomicrobiales</taxon>
        <taxon>Devosiaceae</taxon>
        <taxon>Devosia</taxon>
    </lineage>
</organism>
<feature type="chain" id="PRO_5047008317" evidence="1">
    <location>
        <begin position="27"/>
        <end position="201"/>
    </location>
</feature>
<sequence length="201" mass="22237">MRMALMQSRFGLVAIALVLLLVPAAAEPFHHPSGEWREYNRDWLAACPDTIDEDAATYYGYSCFASTGSQELNSAGLPAWKLTLVHNRLTGDVDVAFTGAADTAQVDVTRPLHVEFTGTLPQSFDFVADLETRFNTTNQWFVADDARRDALIAQMKTRNAVTLGVPLTNEGEPTRKVRLSLNGVLASLDFMSSYARRVSEY</sequence>
<proteinExistence type="predicted"/>
<evidence type="ECO:0000313" key="2">
    <source>
        <dbReference type="EMBL" id="GLQ10763.1"/>
    </source>
</evidence>
<accession>A0ABQ5UFE3</accession>
<dbReference type="EMBL" id="BSNG01000001">
    <property type="protein sequence ID" value="GLQ10763.1"/>
    <property type="molecule type" value="Genomic_DNA"/>
</dbReference>
<reference evidence="2" key="2">
    <citation type="submission" date="2023-01" db="EMBL/GenBank/DDBJ databases">
        <title>Draft genome sequence of Devosia yakushimensis strain NBRC 103855.</title>
        <authorList>
            <person name="Sun Q."/>
            <person name="Mori K."/>
        </authorList>
    </citation>
    <scope>NUCLEOTIDE SEQUENCE</scope>
    <source>
        <strain evidence="2">NBRC 103855</strain>
    </source>
</reference>
<name>A0ABQ5UFE3_9HYPH</name>